<evidence type="ECO:0000256" key="1">
    <source>
        <dbReference type="SAM" id="MobiDB-lite"/>
    </source>
</evidence>
<keyword evidence="3" id="KW-1185">Reference proteome</keyword>
<sequence>MEVMRATQSEHTLAELRQIAELCAAGPTDLQEACLELLSNNLPAVTELLPLLDMAEAHGWPGLKGVVLRHLGSPEVNSAVIRLPEFRHYAKRQPDIAKQIIGSTNPACGKAASLSCSLTTMARCAALLPSNHHRRSGQQVVANLAVCHRPLAAKRMTAWRSPKRKRNLDADKESNHGLVYDT</sequence>
<protein>
    <submittedName>
        <fullName evidence="2">Uncharacterized protein</fullName>
    </submittedName>
</protein>
<dbReference type="EMBL" id="JALJOR010000013">
    <property type="protein sequence ID" value="KAK9807032.1"/>
    <property type="molecule type" value="Genomic_DNA"/>
</dbReference>
<organism evidence="2 3">
    <name type="scientific">[Myrmecia] bisecta</name>
    <dbReference type="NCBI Taxonomy" id="41462"/>
    <lineage>
        <taxon>Eukaryota</taxon>
        <taxon>Viridiplantae</taxon>
        <taxon>Chlorophyta</taxon>
        <taxon>core chlorophytes</taxon>
        <taxon>Trebouxiophyceae</taxon>
        <taxon>Trebouxiales</taxon>
        <taxon>Trebouxiaceae</taxon>
        <taxon>Myrmecia</taxon>
    </lineage>
</organism>
<evidence type="ECO:0000313" key="2">
    <source>
        <dbReference type="EMBL" id="KAK9807032.1"/>
    </source>
</evidence>
<evidence type="ECO:0000313" key="3">
    <source>
        <dbReference type="Proteomes" id="UP001489004"/>
    </source>
</evidence>
<name>A0AAW1PE52_9CHLO</name>
<reference evidence="2 3" key="1">
    <citation type="journal article" date="2024" name="Nat. Commun.">
        <title>Phylogenomics reveals the evolutionary origins of lichenization in chlorophyte algae.</title>
        <authorList>
            <person name="Puginier C."/>
            <person name="Libourel C."/>
            <person name="Otte J."/>
            <person name="Skaloud P."/>
            <person name="Haon M."/>
            <person name="Grisel S."/>
            <person name="Petersen M."/>
            <person name="Berrin J.G."/>
            <person name="Delaux P.M."/>
            <person name="Dal Grande F."/>
            <person name="Keller J."/>
        </authorList>
    </citation>
    <scope>NUCLEOTIDE SEQUENCE [LARGE SCALE GENOMIC DNA]</scope>
    <source>
        <strain evidence="2 3">SAG 2043</strain>
    </source>
</reference>
<comment type="caution">
    <text evidence="2">The sequence shown here is derived from an EMBL/GenBank/DDBJ whole genome shotgun (WGS) entry which is preliminary data.</text>
</comment>
<feature type="region of interest" description="Disordered" evidence="1">
    <location>
        <begin position="159"/>
        <end position="182"/>
    </location>
</feature>
<dbReference type="AlphaFoldDB" id="A0AAW1PE52"/>
<dbReference type="Proteomes" id="UP001489004">
    <property type="component" value="Unassembled WGS sequence"/>
</dbReference>
<accession>A0AAW1PE52</accession>
<proteinExistence type="predicted"/>
<gene>
    <name evidence="2" type="ORF">WJX72_011347</name>
</gene>